<dbReference type="AlphaFoldDB" id="A0A6A6VUF3"/>
<feature type="compositionally biased region" description="Low complexity" evidence="3">
    <location>
        <begin position="206"/>
        <end position="228"/>
    </location>
</feature>
<dbReference type="Gene3D" id="3.40.630.30">
    <property type="match status" value="1"/>
</dbReference>
<evidence type="ECO:0000259" key="4">
    <source>
        <dbReference type="PROSITE" id="PS51186"/>
    </source>
</evidence>
<dbReference type="SUPFAM" id="SSF55729">
    <property type="entry name" value="Acyl-CoA N-acyltransferases (Nat)"/>
    <property type="match status" value="1"/>
</dbReference>
<feature type="region of interest" description="Disordered" evidence="3">
    <location>
        <begin position="1"/>
        <end position="97"/>
    </location>
</feature>
<reference evidence="5" key="1">
    <citation type="journal article" date="2020" name="Stud. Mycol.">
        <title>101 Dothideomycetes genomes: a test case for predicting lifestyles and emergence of pathogens.</title>
        <authorList>
            <person name="Haridas S."/>
            <person name="Albert R."/>
            <person name="Binder M."/>
            <person name="Bloem J."/>
            <person name="Labutti K."/>
            <person name="Salamov A."/>
            <person name="Andreopoulos B."/>
            <person name="Baker S."/>
            <person name="Barry K."/>
            <person name="Bills G."/>
            <person name="Bluhm B."/>
            <person name="Cannon C."/>
            <person name="Castanera R."/>
            <person name="Culley D."/>
            <person name="Daum C."/>
            <person name="Ezra D."/>
            <person name="Gonzalez J."/>
            <person name="Henrissat B."/>
            <person name="Kuo A."/>
            <person name="Liang C."/>
            <person name="Lipzen A."/>
            <person name="Lutzoni F."/>
            <person name="Magnuson J."/>
            <person name="Mondo S."/>
            <person name="Nolan M."/>
            <person name="Ohm R."/>
            <person name="Pangilinan J."/>
            <person name="Park H.-J."/>
            <person name="Ramirez L."/>
            <person name="Alfaro M."/>
            <person name="Sun H."/>
            <person name="Tritt A."/>
            <person name="Yoshinaga Y."/>
            <person name="Zwiers L.-H."/>
            <person name="Turgeon B."/>
            <person name="Goodwin S."/>
            <person name="Spatafora J."/>
            <person name="Crous P."/>
            <person name="Grigoriev I."/>
        </authorList>
    </citation>
    <scope>NUCLEOTIDE SEQUENCE</scope>
    <source>
        <strain evidence="5">CBS 121739</strain>
    </source>
</reference>
<feature type="compositionally biased region" description="Low complexity" evidence="3">
    <location>
        <begin position="67"/>
        <end position="97"/>
    </location>
</feature>
<dbReference type="CDD" id="cd04301">
    <property type="entry name" value="NAT_SF"/>
    <property type="match status" value="1"/>
</dbReference>
<dbReference type="InterPro" id="IPR051556">
    <property type="entry name" value="N-term/lysine_N-AcTrnsfr"/>
</dbReference>
<proteinExistence type="predicted"/>
<dbReference type="PROSITE" id="PS51186">
    <property type="entry name" value="GNAT"/>
    <property type="match status" value="1"/>
</dbReference>
<feature type="domain" description="N-acetyltransferase" evidence="4">
    <location>
        <begin position="107"/>
        <end position="323"/>
    </location>
</feature>
<dbReference type="PANTHER" id="PTHR42919">
    <property type="entry name" value="N-ALPHA-ACETYLTRANSFERASE"/>
    <property type="match status" value="1"/>
</dbReference>
<evidence type="ECO:0000313" key="6">
    <source>
        <dbReference type="Proteomes" id="UP000799437"/>
    </source>
</evidence>
<evidence type="ECO:0000256" key="2">
    <source>
        <dbReference type="ARBA" id="ARBA00023315"/>
    </source>
</evidence>
<keyword evidence="1" id="KW-0808">Transferase</keyword>
<evidence type="ECO:0000256" key="1">
    <source>
        <dbReference type="ARBA" id="ARBA00022679"/>
    </source>
</evidence>
<dbReference type="InterPro" id="IPR016181">
    <property type="entry name" value="Acyl_CoA_acyltransferase"/>
</dbReference>
<keyword evidence="2" id="KW-0012">Acyltransferase</keyword>
<dbReference type="RefSeq" id="XP_033595815.1">
    <property type="nucleotide sequence ID" value="XM_033748566.1"/>
</dbReference>
<organism evidence="5 6">
    <name type="scientific">Pseudovirgaria hyperparasitica</name>
    <dbReference type="NCBI Taxonomy" id="470096"/>
    <lineage>
        <taxon>Eukaryota</taxon>
        <taxon>Fungi</taxon>
        <taxon>Dikarya</taxon>
        <taxon>Ascomycota</taxon>
        <taxon>Pezizomycotina</taxon>
        <taxon>Dothideomycetes</taxon>
        <taxon>Dothideomycetes incertae sedis</taxon>
        <taxon>Acrospermales</taxon>
        <taxon>Acrospermaceae</taxon>
        <taxon>Pseudovirgaria</taxon>
    </lineage>
</organism>
<dbReference type="GO" id="GO:0016747">
    <property type="term" value="F:acyltransferase activity, transferring groups other than amino-acyl groups"/>
    <property type="evidence" value="ECO:0007669"/>
    <property type="project" value="InterPro"/>
</dbReference>
<dbReference type="Pfam" id="PF00583">
    <property type="entry name" value="Acetyltransf_1"/>
    <property type="match status" value="1"/>
</dbReference>
<accession>A0A6A6VUF3</accession>
<dbReference type="GO" id="GO:0007064">
    <property type="term" value="P:mitotic sister chromatid cohesion"/>
    <property type="evidence" value="ECO:0007669"/>
    <property type="project" value="TreeGrafter"/>
</dbReference>
<protein>
    <recommendedName>
        <fullName evidence="4">N-acetyltransferase domain-containing protein</fullName>
    </recommendedName>
</protein>
<dbReference type="Proteomes" id="UP000799437">
    <property type="component" value="Unassembled WGS sequence"/>
</dbReference>
<dbReference type="PANTHER" id="PTHR42919:SF8">
    <property type="entry name" value="N-ALPHA-ACETYLTRANSFERASE 50"/>
    <property type="match status" value="1"/>
</dbReference>
<feature type="compositionally biased region" description="Polar residues" evidence="3">
    <location>
        <begin position="43"/>
        <end position="58"/>
    </location>
</feature>
<feature type="region of interest" description="Disordered" evidence="3">
    <location>
        <begin position="202"/>
        <end position="236"/>
    </location>
</feature>
<dbReference type="GO" id="GO:0031415">
    <property type="term" value="C:NatA complex"/>
    <property type="evidence" value="ECO:0007669"/>
    <property type="project" value="TreeGrafter"/>
</dbReference>
<dbReference type="GeneID" id="54489620"/>
<name>A0A6A6VUF3_9PEZI</name>
<evidence type="ECO:0000313" key="5">
    <source>
        <dbReference type="EMBL" id="KAF2753364.1"/>
    </source>
</evidence>
<dbReference type="OrthoDB" id="47374at2759"/>
<dbReference type="EMBL" id="ML996584">
    <property type="protein sequence ID" value="KAF2753364.1"/>
    <property type="molecule type" value="Genomic_DNA"/>
</dbReference>
<keyword evidence="6" id="KW-1185">Reference proteome</keyword>
<evidence type="ECO:0000256" key="3">
    <source>
        <dbReference type="SAM" id="MobiDB-lite"/>
    </source>
</evidence>
<dbReference type="InterPro" id="IPR000182">
    <property type="entry name" value="GNAT_dom"/>
</dbReference>
<gene>
    <name evidence="5" type="ORF">EJ05DRAFT_514849</name>
</gene>
<sequence>MPQSSLSSWLRKPVATPTPQALATQPGKHIESTKAPRQPPNPTNDSITEPTIHTTQPTNHDRNNTESAPTPTASSSTRPLTPTSTSTSTSPFLAALTPPLPALPPPVSFSPMTSSSVPAFRRLNALLLPIPYPQSFYDEVLSDPVTANITLLAFWDPSVTSTPTSTTQQSLPQPPQPPVLLRDTPPQGSTLIAGLRCRIYPHPSETTPDPTSNTISISTSTSTTTTEPQPDPPSSTRPTLYISTLVLLPSYRAYGIATHLLHCVLARAIRAHGVSAVTAHVWEANAEGRAWYSARGFEEVGFVEGYYRRLRPSGAVLVRRRVRVGEWAGARGDGEGV</sequence>